<dbReference type="STRING" id="623744.A0A553QXM9"/>
<dbReference type="EMBL" id="SRMA01025430">
    <property type="protein sequence ID" value="TRY94721.1"/>
    <property type="molecule type" value="Genomic_DNA"/>
</dbReference>
<name>A0A553QXM9_9TELE</name>
<evidence type="ECO:0000313" key="2">
    <source>
        <dbReference type="Proteomes" id="UP000316079"/>
    </source>
</evidence>
<organism evidence="1 2">
    <name type="scientific">Danionella cerebrum</name>
    <dbReference type="NCBI Taxonomy" id="2873325"/>
    <lineage>
        <taxon>Eukaryota</taxon>
        <taxon>Metazoa</taxon>
        <taxon>Chordata</taxon>
        <taxon>Craniata</taxon>
        <taxon>Vertebrata</taxon>
        <taxon>Euteleostomi</taxon>
        <taxon>Actinopterygii</taxon>
        <taxon>Neopterygii</taxon>
        <taxon>Teleostei</taxon>
        <taxon>Ostariophysi</taxon>
        <taxon>Cypriniformes</taxon>
        <taxon>Danionidae</taxon>
        <taxon>Danioninae</taxon>
        <taxon>Danionella</taxon>
    </lineage>
</organism>
<comment type="caution">
    <text evidence="1">The sequence shown here is derived from an EMBL/GenBank/DDBJ whole genome shotgun (WGS) entry which is preliminary data.</text>
</comment>
<accession>A0A553QXM9</accession>
<reference evidence="1 2" key="1">
    <citation type="journal article" date="2019" name="Sci. Data">
        <title>Hybrid genome assembly and annotation of Danionella translucida.</title>
        <authorList>
            <person name="Kadobianskyi M."/>
            <person name="Schulze L."/>
            <person name="Schuelke M."/>
            <person name="Judkewitz B."/>
        </authorList>
    </citation>
    <scope>NUCLEOTIDE SEQUENCE [LARGE SCALE GENOMIC DNA]</scope>
    <source>
        <strain evidence="1 2">Bolton</strain>
    </source>
</reference>
<keyword evidence="2" id="KW-1185">Reference proteome</keyword>
<gene>
    <name evidence="1" type="ORF">DNTS_021609</name>
</gene>
<sequence length="208" mass="22402">MEARAQAVQAENVTVLEGGTAQISCRLQNYDGSIVVIQNPRRQTLFFNGTRALASQVSQGEISGPPSGCLGGQEKGTGLHLSPGVGAPRWLQTSARLTPLRSALVLLRKHVCIRSTHSSVPSFRGHQVMHKQTLLRKAPCWPLLAKKQEPTAPAPHLRVLEELSHRTLSSISMNRASAALTNKLKGVERSSSPVSFLCVAASISLPFN</sequence>
<dbReference type="Proteomes" id="UP000316079">
    <property type="component" value="Unassembled WGS sequence"/>
</dbReference>
<proteinExistence type="predicted"/>
<dbReference type="AlphaFoldDB" id="A0A553QXM9"/>
<protein>
    <submittedName>
        <fullName evidence="1">Uncharacterized protein</fullName>
    </submittedName>
</protein>
<dbReference type="OrthoDB" id="10028801at2759"/>
<evidence type="ECO:0000313" key="1">
    <source>
        <dbReference type="EMBL" id="TRY94721.1"/>
    </source>
</evidence>